<comment type="caution">
    <text evidence="2">The sequence shown here is derived from an EMBL/GenBank/DDBJ whole genome shotgun (WGS) entry which is preliminary data.</text>
</comment>
<feature type="region of interest" description="Disordered" evidence="1">
    <location>
        <begin position="391"/>
        <end position="415"/>
    </location>
</feature>
<evidence type="ECO:0000313" key="3">
    <source>
        <dbReference type="Proteomes" id="UP000693738"/>
    </source>
</evidence>
<feature type="region of interest" description="Disordered" evidence="1">
    <location>
        <begin position="756"/>
        <end position="798"/>
    </location>
</feature>
<feature type="region of interest" description="Disordered" evidence="1">
    <location>
        <begin position="340"/>
        <end position="368"/>
    </location>
</feature>
<gene>
    <name evidence="2" type="ORF">FEQUK3_LOCUS553</name>
</gene>
<feature type="region of interest" description="Disordered" evidence="1">
    <location>
        <begin position="475"/>
        <end position="508"/>
    </location>
</feature>
<feature type="region of interest" description="Disordered" evidence="1">
    <location>
        <begin position="77"/>
        <end position="111"/>
    </location>
</feature>
<protein>
    <submittedName>
        <fullName evidence="2">Uncharacterized protein</fullName>
    </submittedName>
</protein>
<feature type="compositionally biased region" description="Basic and acidic residues" evidence="1">
    <location>
        <begin position="479"/>
        <end position="504"/>
    </location>
</feature>
<dbReference type="Proteomes" id="UP000693738">
    <property type="component" value="Unassembled WGS sequence"/>
</dbReference>
<feature type="compositionally biased region" description="Polar residues" evidence="1">
    <location>
        <begin position="756"/>
        <end position="769"/>
    </location>
</feature>
<dbReference type="EMBL" id="CAJSTJ010000022">
    <property type="protein sequence ID" value="CAG7554858.1"/>
    <property type="molecule type" value="Genomic_DNA"/>
</dbReference>
<feature type="compositionally biased region" description="Polar residues" evidence="1">
    <location>
        <begin position="77"/>
        <end position="88"/>
    </location>
</feature>
<proteinExistence type="predicted"/>
<accession>A0A8J2N8S1</accession>
<organism evidence="2 3">
    <name type="scientific">Fusarium equiseti</name>
    <name type="common">Fusarium scirpi</name>
    <dbReference type="NCBI Taxonomy" id="61235"/>
    <lineage>
        <taxon>Eukaryota</taxon>
        <taxon>Fungi</taxon>
        <taxon>Dikarya</taxon>
        <taxon>Ascomycota</taxon>
        <taxon>Pezizomycotina</taxon>
        <taxon>Sordariomycetes</taxon>
        <taxon>Hypocreomycetidae</taxon>
        <taxon>Hypocreales</taxon>
        <taxon>Nectriaceae</taxon>
        <taxon>Fusarium</taxon>
        <taxon>Fusarium incarnatum-equiseti species complex</taxon>
    </lineage>
</organism>
<reference evidence="2" key="1">
    <citation type="submission" date="2021-05" db="EMBL/GenBank/DDBJ databases">
        <authorList>
            <person name="Khan N."/>
        </authorList>
    </citation>
    <scope>NUCLEOTIDE SEQUENCE</scope>
</reference>
<evidence type="ECO:0000256" key="1">
    <source>
        <dbReference type="SAM" id="MobiDB-lite"/>
    </source>
</evidence>
<feature type="region of interest" description="Disordered" evidence="1">
    <location>
        <begin position="436"/>
        <end position="459"/>
    </location>
</feature>
<feature type="region of interest" description="Disordered" evidence="1">
    <location>
        <begin position="631"/>
        <end position="667"/>
    </location>
</feature>
<name>A0A8J2N8S1_FUSEQ</name>
<feature type="compositionally biased region" description="Polar residues" evidence="1">
    <location>
        <begin position="689"/>
        <end position="704"/>
    </location>
</feature>
<evidence type="ECO:0000313" key="2">
    <source>
        <dbReference type="EMBL" id="CAG7554858.1"/>
    </source>
</evidence>
<sequence length="1040" mass="115919">MPLFNPLNLVCCCKSRWGGSGSGDPVPATHGMISLQQVPALDLTLEERQRSPEQEQRNILIGLSDVAWAVPERQSSIDTDSITNQHSGSDSFFDPFDSDLDRPRATKKPSTTFGVVRNRLIRSISYNTSSDQPSRVSVGNSEEEVSRRAELRRIMRLRIQDHLESEEAEDQLENKTTRSIRRAISSVDPAFPTSGPRDAIEFGVTKSALNNGQSARLDSDHGGHETCQNLVALPKNATVLERASQEASGAIGHEDDIREYHVIQKPSSTHLSAHISEDTALPFSQKSFQLSNDAGRLDRILGPDNSFNSRQASSRDSQSALGVWLIAQGLRSRDNSNVFFEEEEEEGQAGSTSPTRKPEDIPSIAKGGQGMSVCELEPMSTKGDCLVFQRPALNSSPNRPKLHGKLKPGSVKDGHNALNFPGELSWGPTVRALLGSFTDNTSSSDPSKSPPSPVRPQQNLYKLELKDLESMELSPFRWRSRDSPRDEGNSDDENHKPPDTEILHSKSHSQGVFGGLQSEAEMMHDTASLAQSESPSFLQREAELKTIERRFSEALTQRKPEKVVPTHFLEHFSHPAPRSSVERPKNKTHLAVPKGHQRAKSEGSLYRYVEDNLGLSRAQRFLLIPLDRNKTHRKEVSDRSKRRSNLSIRPHMSRLPTEEYVKSSLEPRESATDLWQRAVRLEAERRHSNSFLNMQNPDGRSISSYEKPKEQGARNSNSSVSDARREISQLTPSTEERSSPRNSKWLIERWVSQMRPRSTHQADSVTSAKLASPPKSWSKFPSFNREERNKNAASGDKVQPRDFAVKHVTSEGQIRWATDMTKEDEQRVQTLSRSMSTKVGELFKSKMNRIMPSKGLRRRMSHTFVARTPSPAQMEYPEMGIRPSESGYTELQALGREISNMKGQAHLQTSGQDISKPQSSGRLGDRVVALMHEAIGQKHPKPDELLEPADIPIILGTPSVVKPSIGATTTDVFVTRKSHFSNDGESKEDIDELDASFTTAGRYEARPRLFDNDGASLYPGLVAPIENFDSSIRSLPAIKT</sequence>
<feature type="compositionally biased region" description="Basic and acidic residues" evidence="1">
    <location>
        <begin position="656"/>
        <end position="667"/>
    </location>
</feature>
<feature type="compositionally biased region" description="Low complexity" evidence="1">
    <location>
        <begin position="772"/>
        <end position="783"/>
    </location>
</feature>
<feature type="region of interest" description="Disordered" evidence="1">
    <location>
        <begin position="686"/>
        <end position="741"/>
    </location>
</feature>
<dbReference type="AlphaFoldDB" id="A0A8J2N8S1"/>